<organism evidence="5">
    <name type="scientific">marine sediment metagenome</name>
    <dbReference type="NCBI Taxonomy" id="412755"/>
    <lineage>
        <taxon>unclassified sequences</taxon>
        <taxon>metagenomes</taxon>
        <taxon>ecological metagenomes</taxon>
    </lineage>
</organism>
<dbReference type="Pfam" id="PF00160">
    <property type="entry name" value="Pro_isomerase"/>
    <property type="match status" value="1"/>
</dbReference>
<evidence type="ECO:0000256" key="3">
    <source>
        <dbReference type="ARBA" id="ARBA00023235"/>
    </source>
</evidence>
<evidence type="ECO:0000313" key="5">
    <source>
        <dbReference type="EMBL" id="KKL20652.1"/>
    </source>
</evidence>
<dbReference type="InterPro" id="IPR002130">
    <property type="entry name" value="Cyclophilin-type_PPIase_dom"/>
</dbReference>
<dbReference type="Gene3D" id="2.40.100.10">
    <property type="entry name" value="Cyclophilin-like"/>
    <property type="match status" value="1"/>
</dbReference>
<proteinExistence type="predicted"/>
<accession>A0A0F9C311</accession>
<gene>
    <name evidence="5" type="ORF">LCGC14_2453270</name>
</gene>
<name>A0A0F9C311_9ZZZZ</name>
<dbReference type="PANTHER" id="PTHR45625:SF4">
    <property type="entry name" value="PEPTIDYLPROLYL ISOMERASE DOMAIN AND WD REPEAT-CONTAINING PROTEIN 1"/>
    <property type="match status" value="1"/>
</dbReference>
<protein>
    <recommendedName>
        <fullName evidence="1">peptidylprolyl isomerase</fullName>
        <ecNumber evidence="1">5.2.1.8</ecNumber>
    </recommendedName>
</protein>
<dbReference type="GO" id="GO:0003755">
    <property type="term" value="F:peptidyl-prolyl cis-trans isomerase activity"/>
    <property type="evidence" value="ECO:0007669"/>
    <property type="project" value="UniProtKB-KW"/>
</dbReference>
<evidence type="ECO:0000259" key="4">
    <source>
        <dbReference type="PROSITE" id="PS50072"/>
    </source>
</evidence>
<keyword evidence="3" id="KW-0413">Isomerase</keyword>
<dbReference type="PROSITE" id="PS50072">
    <property type="entry name" value="CSA_PPIASE_2"/>
    <property type="match status" value="1"/>
</dbReference>
<dbReference type="EMBL" id="LAZR01038017">
    <property type="protein sequence ID" value="KKL20652.1"/>
    <property type="molecule type" value="Genomic_DNA"/>
</dbReference>
<evidence type="ECO:0000256" key="2">
    <source>
        <dbReference type="ARBA" id="ARBA00023110"/>
    </source>
</evidence>
<reference evidence="5" key="1">
    <citation type="journal article" date="2015" name="Nature">
        <title>Complex archaea that bridge the gap between prokaryotes and eukaryotes.</title>
        <authorList>
            <person name="Spang A."/>
            <person name="Saw J.H."/>
            <person name="Jorgensen S.L."/>
            <person name="Zaremba-Niedzwiedzka K."/>
            <person name="Martijn J."/>
            <person name="Lind A.E."/>
            <person name="van Eijk R."/>
            <person name="Schleper C."/>
            <person name="Guy L."/>
            <person name="Ettema T.J."/>
        </authorList>
    </citation>
    <scope>NUCLEOTIDE SEQUENCE</scope>
</reference>
<sequence length="82" mass="8844">GSGKNIKAEFNSRKHIRGTVAMARSADPDSAGSQFYICLAPQPSLDGKYTVFGQVVEGMDVVDKIAVGDVMKRVYLEPAQPE</sequence>
<feature type="domain" description="PPIase cyclophilin-type" evidence="4">
    <location>
        <begin position="1"/>
        <end position="82"/>
    </location>
</feature>
<dbReference type="InterPro" id="IPR044666">
    <property type="entry name" value="Cyclophilin_A-like"/>
</dbReference>
<feature type="non-terminal residue" evidence="5">
    <location>
        <position position="1"/>
    </location>
</feature>
<dbReference type="InterPro" id="IPR029000">
    <property type="entry name" value="Cyclophilin-like_dom_sf"/>
</dbReference>
<dbReference type="AlphaFoldDB" id="A0A0F9C311"/>
<dbReference type="EC" id="5.2.1.8" evidence="1"/>
<evidence type="ECO:0000256" key="1">
    <source>
        <dbReference type="ARBA" id="ARBA00013194"/>
    </source>
</evidence>
<dbReference type="PRINTS" id="PR00153">
    <property type="entry name" value="CSAPPISMRASE"/>
</dbReference>
<dbReference type="SUPFAM" id="SSF50891">
    <property type="entry name" value="Cyclophilin-like"/>
    <property type="match status" value="1"/>
</dbReference>
<keyword evidence="2" id="KW-0697">Rotamase</keyword>
<dbReference type="CDD" id="cd00317">
    <property type="entry name" value="cyclophilin"/>
    <property type="match status" value="1"/>
</dbReference>
<comment type="caution">
    <text evidence="5">The sequence shown here is derived from an EMBL/GenBank/DDBJ whole genome shotgun (WGS) entry which is preliminary data.</text>
</comment>
<dbReference type="PANTHER" id="PTHR45625">
    <property type="entry name" value="PEPTIDYL-PROLYL CIS-TRANS ISOMERASE-RELATED"/>
    <property type="match status" value="1"/>
</dbReference>